<dbReference type="Proteomes" id="UP000663868">
    <property type="component" value="Unassembled WGS sequence"/>
</dbReference>
<dbReference type="PANTHER" id="PTHR46580">
    <property type="entry name" value="SENSOR KINASE-RELATED"/>
    <property type="match status" value="1"/>
</dbReference>
<gene>
    <name evidence="2" type="ORF">KXQ929_LOCUS25374</name>
</gene>
<dbReference type="SUPFAM" id="SSF69318">
    <property type="entry name" value="Integrin alpha N-terminal domain"/>
    <property type="match status" value="1"/>
</dbReference>
<proteinExistence type="predicted"/>
<dbReference type="Pfam" id="PF13517">
    <property type="entry name" value="FG-GAP_3"/>
    <property type="match status" value="3"/>
</dbReference>
<evidence type="ECO:0000256" key="1">
    <source>
        <dbReference type="ARBA" id="ARBA00022729"/>
    </source>
</evidence>
<dbReference type="EMBL" id="CAJOBB010002195">
    <property type="protein sequence ID" value="CAF3946881.1"/>
    <property type="molecule type" value="Genomic_DNA"/>
</dbReference>
<name>A0A819KCV9_9BILA</name>
<dbReference type="Gene3D" id="2.40.128.340">
    <property type="match status" value="1"/>
</dbReference>
<organism evidence="2 3">
    <name type="scientific">Adineta steineri</name>
    <dbReference type="NCBI Taxonomy" id="433720"/>
    <lineage>
        <taxon>Eukaryota</taxon>
        <taxon>Metazoa</taxon>
        <taxon>Spiralia</taxon>
        <taxon>Gnathifera</taxon>
        <taxon>Rotifera</taxon>
        <taxon>Eurotatoria</taxon>
        <taxon>Bdelloidea</taxon>
        <taxon>Adinetida</taxon>
        <taxon>Adinetidae</taxon>
        <taxon>Adineta</taxon>
    </lineage>
</organism>
<dbReference type="InterPro" id="IPR013517">
    <property type="entry name" value="FG-GAP"/>
</dbReference>
<evidence type="ECO:0000313" key="3">
    <source>
        <dbReference type="Proteomes" id="UP000663868"/>
    </source>
</evidence>
<dbReference type="AlphaFoldDB" id="A0A819KCV9"/>
<dbReference type="Gene3D" id="2.30.30.100">
    <property type="match status" value="5"/>
</dbReference>
<keyword evidence="1" id="KW-0732">Signal</keyword>
<dbReference type="InterPro" id="IPR028994">
    <property type="entry name" value="Integrin_alpha_N"/>
</dbReference>
<evidence type="ECO:0000313" key="2">
    <source>
        <dbReference type="EMBL" id="CAF3946881.1"/>
    </source>
</evidence>
<sequence>MFASQVLYTAGPVSKPAYVAVGDFNGDGKIDIVTANSGTNNIGIFLNNGAGTFATQVTYPTGSSSHPYGVAVGDFNGDGKIDIVSATQVTNNIGIFLNNGAGTFATQVTYPTGSSSHPYGVAVGDFNGDGKIDIVTANSGNGHIGIFLNNGAGTFATQVTYPTGSASQPFYVAVGDFNGDGKIDIVSATQGTNNMGVFINNGAGTFATQITYPTGSSSAPDGIAVSDFNGDGQIDIVTSNYGTNNMGIFLNNGAGTFATQITYPTGSGSGPSVGAVGDFNGDGQIDIVSSNYGLNNIGIFLNIGAGTFATQVTFTTGSGSTPNCVAVGDFNGDGKNDVVSANQGTNNIGIFLQM</sequence>
<accession>A0A819KCV9</accession>
<protein>
    <recommendedName>
        <fullName evidence="4">VCBS repeat-containing protein</fullName>
    </recommendedName>
</protein>
<evidence type="ECO:0008006" key="4">
    <source>
        <dbReference type="Google" id="ProtNLM"/>
    </source>
</evidence>
<comment type="caution">
    <text evidence="2">The sequence shown here is derived from an EMBL/GenBank/DDBJ whole genome shotgun (WGS) entry which is preliminary data.</text>
</comment>
<reference evidence="2" key="1">
    <citation type="submission" date="2021-02" db="EMBL/GenBank/DDBJ databases">
        <authorList>
            <person name="Nowell W R."/>
        </authorList>
    </citation>
    <scope>NUCLEOTIDE SEQUENCE</scope>
</reference>